<feature type="domain" description="TonB-dependent receptor-like beta-barrel" evidence="13">
    <location>
        <begin position="272"/>
        <end position="778"/>
    </location>
</feature>
<keyword evidence="16" id="KW-1185">Reference proteome</keyword>
<dbReference type="Gene3D" id="2.170.130.10">
    <property type="entry name" value="TonB-dependent receptor, plug domain"/>
    <property type="match status" value="1"/>
</dbReference>
<dbReference type="PANTHER" id="PTHR30069:SF29">
    <property type="entry name" value="HEMOGLOBIN AND HEMOGLOBIN-HAPTOGLOBIN-BINDING PROTEIN 1-RELATED"/>
    <property type="match status" value="1"/>
</dbReference>
<evidence type="ECO:0000256" key="5">
    <source>
        <dbReference type="ARBA" id="ARBA00022729"/>
    </source>
</evidence>
<keyword evidence="6 11" id="KW-0798">TonB box</keyword>
<keyword evidence="9 10" id="KW-0998">Cell outer membrane</keyword>
<dbReference type="Gene3D" id="2.60.40.1120">
    <property type="entry name" value="Carboxypeptidase-like, regulatory domain"/>
    <property type="match status" value="1"/>
</dbReference>
<proteinExistence type="inferred from homology"/>
<dbReference type="Gene3D" id="2.40.170.20">
    <property type="entry name" value="TonB-dependent receptor, beta-barrel domain"/>
    <property type="match status" value="1"/>
</dbReference>
<evidence type="ECO:0000256" key="9">
    <source>
        <dbReference type="ARBA" id="ARBA00023237"/>
    </source>
</evidence>
<evidence type="ECO:0000256" key="8">
    <source>
        <dbReference type="ARBA" id="ARBA00023170"/>
    </source>
</evidence>
<dbReference type="Pfam" id="PF13715">
    <property type="entry name" value="CarbopepD_reg_2"/>
    <property type="match status" value="1"/>
</dbReference>
<dbReference type="Proteomes" id="UP000670527">
    <property type="component" value="Unassembled WGS sequence"/>
</dbReference>
<dbReference type="Pfam" id="PF00593">
    <property type="entry name" value="TonB_dep_Rec_b-barrel"/>
    <property type="match status" value="1"/>
</dbReference>
<dbReference type="InterPro" id="IPR012910">
    <property type="entry name" value="Plug_dom"/>
</dbReference>
<dbReference type="Pfam" id="PF07715">
    <property type="entry name" value="Plug"/>
    <property type="match status" value="1"/>
</dbReference>
<evidence type="ECO:0000256" key="7">
    <source>
        <dbReference type="ARBA" id="ARBA00023136"/>
    </source>
</evidence>
<name>A0ABS3T8C9_9BACT</name>
<evidence type="ECO:0000259" key="14">
    <source>
        <dbReference type="Pfam" id="PF07715"/>
    </source>
</evidence>
<dbReference type="InterPro" id="IPR000531">
    <property type="entry name" value="Beta-barrel_TonB"/>
</dbReference>
<feature type="domain" description="TonB-dependent receptor plug" evidence="14">
    <location>
        <begin position="121"/>
        <end position="226"/>
    </location>
</feature>
<reference evidence="15 16" key="1">
    <citation type="submission" date="2021-03" db="EMBL/GenBank/DDBJ databases">
        <authorList>
            <person name="Kim M.K."/>
        </authorList>
    </citation>
    <scope>NUCLEOTIDE SEQUENCE [LARGE SCALE GENOMIC DNA]</scope>
    <source>
        <strain evidence="15 16">BT507</strain>
    </source>
</reference>
<evidence type="ECO:0000256" key="2">
    <source>
        <dbReference type="ARBA" id="ARBA00022448"/>
    </source>
</evidence>
<dbReference type="InterPro" id="IPR037066">
    <property type="entry name" value="Plug_dom_sf"/>
</dbReference>
<dbReference type="SUPFAM" id="SSF49464">
    <property type="entry name" value="Carboxypeptidase regulatory domain-like"/>
    <property type="match status" value="1"/>
</dbReference>
<feature type="chain" id="PRO_5045443698" evidence="12">
    <location>
        <begin position="20"/>
        <end position="821"/>
    </location>
</feature>
<sequence length="821" mass="90349">MKQLFFFLFMLLIGSESVAQSATAATIRGQVRAAGQPLEQVTVAMVGTAEGCTTNAQGRYELRNVPAGPTEIVFSFVGYQPVRRRVTVAAAQTLVLDATLVATPAALEEVVVTGVSRATELRRSPVPVAALNHRDINLNANGNVIDAAVRGVPGLSAVTTGPNISKPFIRGLGYNRVLTMYNGLRQEGQQWGDEHGIEVDQYDIERIEVVKGPASLIYGSDAVAGVVNLLPRRPDDGAEGQLHGDALTEYQTNNNLLGASVGLRYHRGGWHYGGRASYRLAQNYRNPVDGRVYGTAFRELNATATAGVDKTWGSSDWSATLYDNHQEIPDGSRDSLSRRFTRQVLDEGDDIRNRPLVPKAELSTYRLNPLYQRIQHYRLLTRNRFRLGTGELHALLGVQQNRRREYNHPTLPQQPGLSVQLTTYNYDLRYAAPTLLGVEATAGLNGMAQRNRNQDATDFPIPDYNLFDIGGYIHLKKTFGRLDLAGGLRYDTRHLTWNDFYVGPNPATGFEQQVPAAPGREPQFAAFGRWYQGVSASVGGTYALNERYVLRANVARGYRAPNITEVGSNGLDPGAHIVYLGNRTFNPEFSLQQDLGLAARLPWADLSVDAFHNRITGYIYQARLTDANGQPVELVPGNATYQYQQSGARLYGAEFTANLHPTALPGFVLNNSLAYVVGLNQNSALRALEGNAAKYLPFIPPLQARSEARYTTPRPLGPFHATYVRATVDINATQNRFYAVDNTETRTAGYTLLGLGAGTTLRAGQREVAQLFVQVDNVLNVAYQSHLNRLKYFEYYTASPNGRSGIYNQGRNVSVKVVVPF</sequence>
<keyword evidence="3 10" id="KW-1134">Transmembrane beta strand</keyword>
<evidence type="ECO:0000313" key="16">
    <source>
        <dbReference type="Proteomes" id="UP000670527"/>
    </source>
</evidence>
<evidence type="ECO:0000256" key="12">
    <source>
        <dbReference type="SAM" id="SignalP"/>
    </source>
</evidence>
<evidence type="ECO:0000256" key="11">
    <source>
        <dbReference type="RuleBase" id="RU003357"/>
    </source>
</evidence>
<evidence type="ECO:0000256" key="6">
    <source>
        <dbReference type="ARBA" id="ARBA00023077"/>
    </source>
</evidence>
<dbReference type="SUPFAM" id="SSF56935">
    <property type="entry name" value="Porins"/>
    <property type="match status" value="1"/>
</dbReference>
<keyword evidence="4 10" id="KW-0812">Transmembrane</keyword>
<keyword evidence="2 10" id="KW-0813">Transport</keyword>
<organism evidence="15 16">
    <name type="scientific">Hymenobacter defluvii</name>
    <dbReference type="NCBI Taxonomy" id="2054411"/>
    <lineage>
        <taxon>Bacteria</taxon>
        <taxon>Pseudomonadati</taxon>
        <taxon>Bacteroidota</taxon>
        <taxon>Cytophagia</taxon>
        <taxon>Cytophagales</taxon>
        <taxon>Hymenobacteraceae</taxon>
        <taxon>Hymenobacter</taxon>
    </lineage>
</organism>
<accession>A0ABS3T8C9</accession>
<dbReference type="RefSeq" id="WP_208306559.1">
    <property type="nucleotide sequence ID" value="NZ_JAGETX010000002.1"/>
</dbReference>
<keyword evidence="7 10" id="KW-0472">Membrane</keyword>
<keyword evidence="5 12" id="KW-0732">Signal</keyword>
<dbReference type="EMBL" id="JAGETX010000002">
    <property type="protein sequence ID" value="MBO3269907.1"/>
    <property type="molecule type" value="Genomic_DNA"/>
</dbReference>
<gene>
    <name evidence="15" type="ORF">J4D97_04525</name>
</gene>
<dbReference type="PROSITE" id="PS52016">
    <property type="entry name" value="TONB_DEPENDENT_REC_3"/>
    <property type="match status" value="1"/>
</dbReference>
<evidence type="ECO:0000256" key="4">
    <source>
        <dbReference type="ARBA" id="ARBA00022692"/>
    </source>
</evidence>
<evidence type="ECO:0000256" key="10">
    <source>
        <dbReference type="PROSITE-ProRule" id="PRU01360"/>
    </source>
</evidence>
<evidence type="ECO:0000256" key="3">
    <source>
        <dbReference type="ARBA" id="ARBA00022452"/>
    </source>
</evidence>
<evidence type="ECO:0000256" key="1">
    <source>
        <dbReference type="ARBA" id="ARBA00004571"/>
    </source>
</evidence>
<dbReference type="InterPro" id="IPR036942">
    <property type="entry name" value="Beta-barrel_TonB_sf"/>
</dbReference>
<dbReference type="InterPro" id="IPR039426">
    <property type="entry name" value="TonB-dep_rcpt-like"/>
</dbReference>
<protein>
    <submittedName>
        <fullName evidence="15">TonB-dependent receptor</fullName>
    </submittedName>
</protein>
<keyword evidence="8 15" id="KW-0675">Receptor</keyword>
<feature type="signal peptide" evidence="12">
    <location>
        <begin position="1"/>
        <end position="19"/>
    </location>
</feature>
<comment type="similarity">
    <text evidence="10 11">Belongs to the TonB-dependent receptor family.</text>
</comment>
<evidence type="ECO:0000313" key="15">
    <source>
        <dbReference type="EMBL" id="MBO3269907.1"/>
    </source>
</evidence>
<dbReference type="InterPro" id="IPR008969">
    <property type="entry name" value="CarboxyPept-like_regulatory"/>
</dbReference>
<evidence type="ECO:0000259" key="13">
    <source>
        <dbReference type="Pfam" id="PF00593"/>
    </source>
</evidence>
<dbReference type="PANTHER" id="PTHR30069">
    <property type="entry name" value="TONB-DEPENDENT OUTER MEMBRANE RECEPTOR"/>
    <property type="match status" value="1"/>
</dbReference>
<comment type="caution">
    <text evidence="15">The sequence shown here is derived from an EMBL/GenBank/DDBJ whole genome shotgun (WGS) entry which is preliminary data.</text>
</comment>
<comment type="subcellular location">
    <subcellularLocation>
        <location evidence="1 10">Cell outer membrane</location>
        <topology evidence="1 10">Multi-pass membrane protein</topology>
    </subcellularLocation>
</comment>